<organism evidence="2 4">
    <name type="scientific">Cucumis melo var. makuwa</name>
    <name type="common">Oriental melon</name>
    <dbReference type="NCBI Taxonomy" id="1194695"/>
    <lineage>
        <taxon>Eukaryota</taxon>
        <taxon>Viridiplantae</taxon>
        <taxon>Streptophyta</taxon>
        <taxon>Embryophyta</taxon>
        <taxon>Tracheophyta</taxon>
        <taxon>Spermatophyta</taxon>
        <taxon>Magnoliopsida</taxon>
        <taxon>eudicotyledons</taxon>
        <taxon>Gunneridae</taxon>
        <taxon>Pentapetalae</taxon>
        <taxon>rosids</taxon>
        <taxon>fabids</taxon>
        <taxon>Cucurbitales</taxon>
        <taxon>Cucurbitaceae</taxon>
        <taxon>Benincaseae</taxon>
        <taxon>Cucumis</taxon>
    </lineage>
</organism>
<accession>A0A5A7V9W6</accession>
<reference evidence="4 5" key="1">
    <citation type="submission" date="2019-08" db="EMBL/GenBank/DDBJ databases">
        <title>Draft genome sequences of two oriental melons (Cucumis melo L. var makuwa).</title>
        <authorList>
            <person name="Kwon S.-Y."/>
        </authorList>
    </citation>
    <scope>NUCLEOTIDE SEQUENCE [LARGE SCALE GENOMIC DNA]</scope>
    <source>
        <strain evidence="5">cv. Chang Bougi</strain>
        <strain evidence="4">cv. SW 3</strain>
        <tissue evidence="2">Leaf</tissue>
    </source>
</reference>
<evidence type="ECO:0000313" key="2">
    <source>
        <dbReference type="EMBL" id="KAA0062675.1"/>
    </source>
</evidence>
<protein>
    <submittedName>
        <fullName evidence="2">Uncharacterized protein</fullName>
    </submittedName>
</protein>
<evidence type="ECO:0000313" key="5">
    <source>
        <dbReference type="Proteomes" id="UP000321947"/>
    </source>
</evidence>
<comment type="caution">
    <text evidence="2">The sequence shown here is derived from an EMBL/GenBank/DDBJ whole genome shotgun (WGS) entry which is preliminary data.</text>
</comment>
<dbReference type="EMBL" id="SSTE01004238">
    <property type="protein sequence ID" value="KAA0062675.1"/>
    <property type="molecule type" value="Genomic_DNA"/>
</dbReference>
<dbReference type="Proteomes" id="UP000321393">
    <property type="component" value="Unassembled WGS sequence"/>
</dbReference>
<evidence type="ECO:0000313" key="3">
    <source>
        <dbReference type="EMBL" id="TYK08457.1"/>
    </source>
</evidence>
<sequence>MIFPFFPFPTIVSFLPKLITSAPIDTPQPMPHRMPPMLTPVASSTKSDSYCYRDANSSRAATSDAAQIRLQPPPSSPLALISKSHNNIPI</sequence>
<evidence type="ECO:0000313" key="4">
    <source>
        <dbReference type="Proteomes" id="UP000321393"/>
    </source>
</evidence>
<dbReference type="EMBL" id="SSTD01012803">
    <property type="protein sequence ID" value="TYK08457.1"/>
    <property type="molecule type" value="Genomic_DNA"/>
</dbReference>
<evidence type="ECO:0000256" key="1">
    <source>
        <dbReference type="SAM" id="MobiDB-lite"/>
    </source>
</evidence>
<dbReference type="AlphaFoldDB" id="A0A5A7V9W6"/>
<gene>
    <name evidence="3" type="ORF">E5676_scaffold632G00010</name>
    <name evidence="2" type="ORF">E6C27_scaffold1576G00010</name>
</gene>
<name>A0A5A7V9W6_CUCMM</name>
<dbReference type="Proteomes" id="UP000321947">
    <property type="component" value="Unassembled WGS sequence"/>
</dbReference>
<feature type="region of interest" description="Disordered" evidence="1">
    <location>
        <begin position="61"/>
        <end position="90"/>
    </location>
</feature>
<proteinExistence type="predicted"/>